<keyword evidence="2" id="KW-1185">Reference proteome</keyword>
<evidence type="ECO:0000313" key="1">
    <source>
        <dbReference type="EMBL" id="KAF6283755.1"/>
    </source>
</evidence>
<dbReference type="Proteomes" id="UP000558488">
    <property type="component" value="Unassembled WGS sequence"/>
</dbReference>
<accession>A0A7J7S6E5</accession>
<evidence type="ECO:0000313" key="2">
    <source>
        <dbReference type="Proteomes" id="UP000558488"/>
    </source>
</evidence>
<protein>
    <submittedName>
        <fullName evidence="1">Uncharacterized protein</fullName>
    </submittedName>
</protein>
<sequence>MAHGHRTPSSGRPGGHACRMLGAPAAPPVSLVRVQEPSCRCAHLEAGGAGRAWSAASEPGGAGLGYKALLPSPPMSPAFSSDPCPFLPAGRDLYLGKPEAPDIQASVGTQCEKRGVSCGPALF</sequence>
<name>A0A7J7S6E5_PIPKU</name>
<dbReference type="EMBL" id="JACAGB010000048">
    <property type="protein sequence ID" value="KAF6283755.1"/>
    <property type="molecule type" value="Genomic_DNA"/>
</dbReference>
<gene>
    <name evidence="1" type="ORF">mPipKuh1_010042</name>
</gene>
<comment type="caution">
    <text evidence="1">The sequence shown here is derived from an EMBL/GenBank/DDBJ whole genome shotgun (WGS) entry which is preliminary data.</text>
</comment>
<organism evidence="1 2">
    <name type="scientific">Pipistrellus kuhlii</name>
    <name type="common">Kuhl's pipistrelle</name>
    <dbReference type="NCBI Taxonomy" id="59472"/>
    <lineage>
        <taxon>Eukaryota</taxon>
        <taxon>Metazoa</taxon>
        <taxon>Chordata</taxon>
        <taxon>Craniata</taxon>
        <taxon>Vertebrata</taxon>
        <taxon>Euteleostomi</taxon>
        <taxon>Mammalia</taxon>
        <taxon>Eutheria</taxon>
        <taxon>Laurasiatheria</taxon>
        <taxon>Chiroptera</taxon>
        <taxon>Yangochiroptera</taxon>
        <taxon>Vespertilionidae</taxon>
        <taxon>Pipistrellus</taxon>
    </lineage>
</organism>
<reference evidence="1 2" key="1">
    <citation type="journal article" date="2020" name="Nature">
        <title>Six reference-quality genomes reveal evolution of bat adaptations.</title>
        <authorList>
            <person name="Jebb D."/>
            <person name="Huang Z."/>
            <person name="Pippel M."/>
            <person name="Hughes G.M."/>
            <person name="Lavrichenko K."/>
            <person name="Devanna P."/>
            <person name="Winkler S."/>
            <person name="Jermiin L.S."/>
            <person name="Skirmuntt E.C."/>
            <person name="Katzourakis A."/>
            <person name="Burkitt-Gray L."/>
            <person name="Ray D.A."/>
            <person name="Sullivan K.A.M."/>
            <person name="Roscito J.G."/>
            <person name="Kirilenko B.M."/>
            <person name="Davalos L.M."/>
            <person name="Corthals A.P."/>
            <person name="Power M.L."/>
            <person name="Jones G."/>
            <person name="Ransome R.D."/>
            <person name="Dechmann D.K.N."/>
            <person name="Locatelli A.G."/>
            <person name="Puechmaille S.J."/>
            <person name="Fedrigo O."/>
            <person name="Jarvis E.D."/>
            <person name="Hiller M."/>
            <person name="Vernes S.C."/>
            <person name="Myers E.W."/>
            <person name="Teeling E.C."/>
        </authorList>
    </citation>
    <scope>NUCLEOTIDE SEQUENCE [LARGE SCALE GENOMIC DNA]</scope>
    <source>
        <strain evidence="1">MPipKuh1</strain>
        <tissue evidence="1">Flight muscle</tissue>
    </source>
</reference>
<proteinExistence type="predicted"/>
<dbReference type="AlphaFoldDB" id="A0A7J7S6E5"/>